<dbReference type="InterPro" id="IPR011030">
    <property type="entry name" value="Lipovitellin_superhlx_dom"/>
</dbReference>
<dbReference type="OrthoDB" id="160294at2759"/>
<dbReference type="PROSITE" id="PS51211">
    <property type="entry name" value="VITELLOGENIN"/>
    <property type="match status" value="1"/>
</dbReference>
<protein>
    <submittedName>
        <fullName evidence="9">Putative vitellogenin 2</fullName>
    </submittedName>
</protein>
<keyword evidence="3" id="KW-1015">Disulfide bond</keyword>
<keyword evidence="1 6" id="KW-0732">Signal</keyword>
<organism evidence="9">
    <name type="scientific">Ixodes scapularis</name>
    <name type="common">Black-legged tick</name>
    <name type="synonym">Deer tick</name>
    <dbReference type="NCBI Taxonomy" id="6945"/>
    <lineage>
        <taxon>Eukaryota</taxon>
        <taxon>Metazoa</taxon>
        <taxon>Ecdysozoa</taxon>
        <taxon>Arthropoda</taxon>
        <taxon>Chelicerata</taxon>
        <taxon>Arachnida</taxon>
        <taxon>Acari</taxon>
        <taxon>Parasitiformes</taxon>
        <taxon>Ixodida</taxon>
        <taxon>Ixodoidea</taxon>
        <taxon>Ixodidae</taxon>
        <taxon>Ixodinae</taxon>
        <taxon>Ixodes</taxon>
    </lineage>
</organism>
<evidence type="ECO:0000256" key="3">
    <source>
        <dbReference type="ARBA" id="ARBA00023157"/>
    </source>
</evidence>
<accession>A0A4D5RAS8</accession>
<evidence type="ECO:0000313" key="9">
    <source>
        <dbReference type="EMBL" id="MOY34203.1"/>
    </source>
</evidence>
<evidence type="ECO:0000256" key="6">
    <source>
        <dbReference type="SAM" id="SignalP"/>
    </source>
</evidence>
<dbReference type="Pfam" id="PF01347">
    <property type="entry name" value="Vitellogenin_N"/>
    <property type="match status" value="2"/>
</dbReference>
<dbReference type="SMART" id="SM01169">
    <property type="entry name" value="DUF1943"/>
    <property type="match status" value="1"/>
</dbReference>
<dbReference type="InterPro" id="IPR001846">
    <property type="entry name" value="VWF_type-D"/>
</dbReference>
<sequence>MRVLVALAFVAAVAAAVEVPQVLPELLFEPNQEYLYKYRTAVSLSLPLKATHATGEETYGLLSVVVKEASGTGRSLVLQLLNVTSTLYDKEVEDQTEPVPGVYHQPLPVFESYQTGPVVLKLVDHSVESLEVPVGVPEEVVNLYRGLASVLTLSNPSYKKVPFTKDVPLTLKDDVVVYKVYEDDLVGTCETVYNVLSSPHDEYVLNFTKTKNYHKCVGKTTVFQHVDYEHSGCPHACLKHQPKALSETLEPELSDYVDPYGGGCPTETHLKNDLAESFLTVHYNVSLHQEVGVLEEVKAIDKKVLTSGKQQLVSTSVLHLELLLKTTPFTAVGPLEDVKTYTNLSYVYPKQHYSWHGQLYELEHLSLYGPVDTVEARTAVRGLLDQLAGLLVLDDLEVKDDYADLVSQLLTAVNVLKEYDLELLLQTVVPLENVKVVSEKEYIERKLLLDVLSLAGTDAAAKTVLRLLLEQKLTLVEAVHVLTSLQTSLVKPSTEVLDLLLDLATSGVLEKDRLLYSTAYLTLAKVVSKHCHLYDTTSHVPYGKMLKMNEVDAIKKKPLLPTYRAMKTYRPRISGRQYQETETEEPQYTGVPVTCTSQDYLKYVQALVQKLNEAKEFHQVTVLVHALTQLQHPEALKALVPVVLGKHHLCQATLPEEEQSESCQYLRLVTLYALRHSVKHHAAELQPLAQTVYFNTDEDYELRNAALVLLMASHPPEPVLARVVLTLQKELNLQVASFTYSTLFAYANATVPCSVPTAVRVKKLLPALWHKKFGVHYSKFNFLSTYSQTDDFGVHAYHSYVQSNKTVITRALLFGVEFTKGPYVSHLFDVTAVSKGLETLGKYLLRHEGPVTVFAEAFQSVRRQIFDKYETYEPLSQLLDVLEKQFNFDTTTVVDEPKLSLSTSFLGTELYLPVDKYFLGELLSKGAQYVSENWVHPVNMRYLQLRLPYTYRKLVPSVVGLPVALTTRYPTILSVAVKDFKLRYQPHHKTWLPSVLALSTFVQPSVYTSAVSSVVTVTPFTKVVAGVRTLAKTRLTLPYDFAFQYSSVNHTVALTVRPRYTKFLTHHTKSVTYTTPAVLYTPPQRAVMATMSVLYSQAKPFEFKKTFGHEALGLGLHVQGLSSHPDLHVPFSFQRYTKEKGLLGAFVDVLTNPWHVARKWEARVVRSTVHPVDEYKLTFRWKTTLNQTDRTDFVEEVLPAPYQSTKYPTTRYGYPEDLETPIYEEHYKRAVGELPPYFDFYQVLQEVVAATEVTSTPLAHYVTPFLNDVQNTTYGYFVEFALGALGPLETKVLTGHALLGHTYDKALKLSQLYVNKVNSPYEVKVHSALLKTAVPSPFKSYAVDKKEQSLYFTSVLDVLTEESDTQKYTLQVEVVPTEEQLYGVKTHPSHYAHPSHFSHPKNIKKQMRKSLKFPTLEHTEDYLVPWYYKQCEKDVQEGKELVSAACKKVYLHEHVLNKVLFKVTVPEVVPGLLKNVTHSLLQHAKVLFYNKLVTDYDVETRSTFTHLEGELVFEDHPTGKTTANLTLYTPLEEKLQFVRLNWFKYLKPTVAIGFLDTVAGVLRRSYPTPTCLVSPTYLKTFDNVTVLLKPYLRDDTYVVARHVLDEPDFYVLTEFQGETQLVKLILRNQTLLELTPPRDGKTFEVLVNGTSLYVEPLKSHVLQYTQNYTSQVFLYVTEHQEVGPTLWVTVRDLGLKFAYEGSKLIFKVLSPKYKGRVLGLCGDLDGEYVDELVTPELCVLTEEEDFVQTYSLKGLESTVGLYKCPLGVTLRGVGYPSYPHIQKTFARINPIEAEKEIEIPKLIGTPECVTERRKTIYKDGKVCISTKKVTACQRRCKPVATEKVTLEFVCLNEKHPVAKRLLKDIQGKRNVRLPTDIPTFNEDVEIPTDCVPEV</sequence>
<evidence type="ECO:0000256" key="1">
    <source>
        <dbReference type="ARBA" id="ARBA00022729"/>
    </source>
</evidence>
<dbReference type="Gene3D" id="2.30.230.10">
    <property type="entry name" value="Lipovitellin, beta-sheet shell regions, chain A"/>
    <property type="match status" value="1"/>
</dbReference>
<dbReference type="InterPro" id="IPR015819">
    <property type="entry name" value="Lipid_transp_b-sht_shell"/>
</dbReference>
<dbReference type="InterPro" id="IPR050733">
    <property type="entry name" value="Vitellogenin/Apolipophorin"/>
</dbReference>
<dbReference type="SMART" id="SM00216">
    <property type="entry name" value="VWD"/>
    <property type="match status" value="1"/>
</dbReference>
<dbReference type="SUPFAM" id="SSF56968">
    <property type="entry name" value="Lipovitellin-phosvitin complex, beta-sheet shell regions"/>
    <property type="match status" value="2"/>
</dbReference>
<dbReference type="PANTHER" id="PTHR23345:SF15">
    <property type="entry name" value="VITELLOGENIN 1-RELATED"/>
    <property type="match status" value="1"/>
</dbReference>
<comment type="caution">
    <text evidence="5">Lacks conserved residue(s) required for the propagation of feature annotation.</text>
</comment>
<dbReference type="SMART" id="SM00638">
    <property type="entry name" value="LPD_N"/>
    <property type="match status" value="1"/>
</dbReference>
<dbReference type="GO" id="GO:0005319">
    <property type="term" value="F:lipid transporter activity"/>
    <property type="evidence" value="ECO:0007669"/>
    <property type="project" value="InterPro"/>
</dbReference>
<dbReference type="PANTHER" id="PTHR23345">
    <property type="entry name" value="VITELLOGENIN-RELATED"/>
    <property type="match status" value="1"/>
</dbReference>
<dbReference type="PROSITE" id="PS51233">
    <property type="entry name" value="VWFD"/>
    <property type="match status" value="1"/>
</dbReference>
<evidence type="ECO:0000259" key="8">
    <source>
        <dbReference type="PROSITE" id="PS51233"/>
    </source>
</evidence>
<dbReference type="Pfam" id="PF09172">
    <property type="entry name" value="Vit_open_b-sht"/>
    <property type="match status" value="1"/>
</dbReference>
<dbReference type="Gene3D" id="1.25.10.20">
    <property type="entry name" value="Vitellinogen, superhelical"/>
    <property type="match status" value="1"/>
</dbReference>
<keyword evidence="4" id="KW-0325">Glycoprotein</keyword>
<evidence type="ECO:0000259" key="7">
    <source>
        <dbReference type="PROSITE" id="PS51211"/>
    </source>
</evidence>
<keyword evidence="2" id="KW-0758">Storage protein</keyword>
<dbReference type="InterPro" id="IPR015255">
    <property type="entry name" value="Vitellinogen_open_b-sht"/>
</dbReference>
<dbReference type="InterPro" id="IPR001747">
    <property type="entry name" value="Vitellogenin_N"/>
</dbReference>
<dbReference type="SUPFAM" id="SSF48431">
    <property type="entry name" value="Lipovitellin-phosvitin complex, superhelical domain"/>
    <property type="match status" value="1"/>
</dbReference>
<feature type="domain" description="Vitellogenin" evidence="7">
    <location>
        <begin position="28"/>
        <end position="812"/>
    </location>
</feature>
<dbReference type="Pfam" id="PF00094">
    <property type="entry name" value="VWD"/>
    <property type="match status" value="1"/>
</dbReference>
<proteinExistence type="predicted"/>
<dbReference type="VEuPathDB" id="VectorBase:ISCP_014741"/>
<evidence type="ECO:0000256" key="5">
    <source>
        <dbReference type="PROSITE-ProRule" id="PRU00557"/>
    </source>
</evidence>
<feature type="signal peptide" evidence="6">
    <location>
        <begin position="1"/>
        <end position="16"/>
    </location>
</feature>
<dbReference type="EMBL" id="GHJT01000232">
    <property type="protein sequence ID" value="MOY34203.1"/>
    <property type="molecule type" value="Transcribed_RNA"/>
</dbReference>
<dbReference type="VEuPathDB" id="VectorBase:ISCW021228"/>
<reference evidence="9" key="1">
    <citation type="submission" date="2019-04" db="EMBL/GenBank/DDBJ databases">
        <title>An insight into the mialome of Ixodes scapularis.</title>
        <authorList>
            <person name="Ribeiro J.M."/>
            <person name="Mather T.N."/>
            <person name="Karim S."/>
        </authorList>
    </citation>
    <scope>NUCLEOTIDE SEQUENCE</scope>
</reference>
<dbReference type="InterPro" id="IPR015816">
    <property type="entry name" value="Vitellinogen_b-sht_N"/>
</dbReference>
<name>A0A4D5RAS8_IXOSC</name>
<feature type="chain" id="PRO_5020041327" evidence="6">
    <location>
        <begin position="17"/>
        <end position="1894"/>
    </location>
</feature>
<dbReference type="GO" id="GO:0045735">
    <property type="term" value="F:nutrient reservoir activity"/>
    <property type="evidence" value="ECO:0007669"/>
    <property type="project" value="UniProtKB-KW"/>
</dbReference>
<evidence type="ECO:0000256" key="4">
    <source>
        <dbReference type="ARBA" id="ARBA00023180"/>
    </source>
</evidence>
<feature type="domain" description="VWFD" evidence="8">
    <location>
        <begin position="1569"/>
        <end position="1765"/>
    </location>
</feature>
<dbReference type="Gene3D" id="2.20.80.10">
    <property type="entry name" value="Lipovitellin-phosvitin complex, chain A, domain 4"/>
    <property type="match status" value="1"/>
</dbReference>
<dbReference type="VEuPathDB" id="VectorBase:ISCI021228"/>
<evidence type="ECO:0000256" key="2">
    <source>
        <dbReference type="ARBA" id="ARBA00022761"/>
    </source>
</evidence>